<sequence>MEQVLSRQEASDAVQDAGWRFLLGALRTSVPVGSLARAIGLAADAVAVCGDDADQHLRADARPDRVVLTLQSVEHAAVTTLDVELALRISAVADRAGLATDPEIGTEAPHSVQILEIAIDALDIAGIREFWKAVLGYAGEAGAEGPKDPLVDPVGQGPALWFQQMDQARPQRNRIHFDICVPHDEAPRRVEAALAAGGHLVSATRAPAFWVLADQEGNEACVTTWQGRDG</sequence>
<keyword evidence="3" id="KW-1185">Reference proteome</keyword>
<dbReference type="InterPro" id="IPR029068">
    <property type="entry name" value="Glyas_Bleomycin-R_OHBP_Dase"/>
</dbReference>
<gene>
    <name evidence="2" type="ORF">HDA39_007744</name>
</gene>
<evidence type="ECO:0000313" key="3">
    <source>
        <dbReference type="Proteomes" id="UP000549971"/>
    </source>
</evidence>
<dbReference type="PANTHER" id="PTHR35908:SF1">
    <property type="entry name" value="CONSERVED PROTEIN"/>
    <property type="match status" value="1"/>
</dbReference>
<dbReference type="RefSeq" id="WP_184803758.1">
    <property type="nucleotide sequence ID" value="NZ_JACHMY010000001.1"/>
</dbReference>
<dbReference type="Proteomes" id="UP000549971">
    <property type="component" value="Unassembled WGS sequence"/>
</dbReference>
<proteinExistence type="predicted"/>
<keyword evidence="2" id="KW-0456">Lyase</keyword>
<protein>
    <submittedName>
        <fullName evidence="2">4a-hydroxytetrahydrobiopterin dehydratase</fullName>
        <ecNumber evidence="2">4.2.1.96</ecNumber>
    </submittedName>
</protein>
<dbReference type="AlphaFoldDB" id="A0A7W9JFH7"/>
<dbReference type="EMBL" id="JACHMY010000001">
    <property type="protein sequence ID" value="MBB5841010.1"/>
    <property type="molecule type" value="Genomic_DNA"/>
</dbReference>
<reference evidence="2 3" key="1">
    <citation type="submission" date="2020-08" db="EMBL/GenBank/DDBJ databases">
        <title>Sequencing the genomes of 1000 actinobacteria strains.</title>
        <authorList>
            <person name="Klenk H.-P."/>
        </authorList>
    </citation>
    <scope>NUCLEOTIDE SEQUENCE [LARGE SCALE GENOMIC DNA]</scope>
    <source>
        <strain evidence="2 3">DSM 28967</strain>
    </source>
</reference>
<dbReference type="Pfam" id="PF18029">
    <property type="entry name" value="Glyoxalase_6"/>
    <property type="match status" value="1"/>
</dbReference>
<evidence type="ECO:0000259" key="1">
    <source>
        <dbReference type="Pfam" id="PF18029"/>
    </source>
</evidence>
<feature type="domain" description="Glyoxalase-like" evidence="1">
    <location>
        <begin position="117"/>
        <end position="223"/>
    </location>
</feature>
<dbReference type="EC" id="4.2.1.96" evidence="2"/>
<dbReference type="SUPFAM" id="SSF54593">
    <property type="entry name" value="Glyoxalase/Bleomycin resistance protein/Dihydroxybiphenyl dioxygenase"/>
    <property type="match status" value="1"/>
</dbReference>
<comment type="caution">
    <text evidence="2">The sequence shown here is derived from an EMBL/GenBank/DDBJ whole genome shotgun (WGS) entry which is preliminary data.</text>
</comment>
<dbReference type="PANTHER" id="PTHR35908">
    <property type="entry name" value="HYPOTHETICAL FUSION PROTEIN"/>
    <property type="match status" value="1"/>
</dbReference>
<evidence type="ECO:0000313" key="2">
    <source>
        <dbReference type="EMBL" id="MBB5841010.1"/>
    </source>
</evidence>
<dbReference type="Gene3D" id="3.10.180.10">
    <property type="entry name" value="2,3-Dihydroxybiphenyl 1,2-Dioxygenase, domain 1"/>
    <property type="match status" value="1"/>
</dbReference>
<organism evidence="2 3">
    <name type="scientific">Kribbella italica</name>
    <dbReference type="NCBI Taxonomy" id="1540520"/>
    <lineage>
        <taxon>Bacteria</taxon>
        <taxon>Bacillati</taxon>
        <taxon>Actinomycetota</taxon>
        <taxon>Actinomycetes</taxon>
        <taxon>Propionibacteriales</taxon>
        <taxon>Kribbellaceae</taxon>
        <taxon>Kribbella</taxon>
    </lineage>
</organism>
<dbReference type="InterPro" id="IPR041581">
    <property type="entry name" value="Glyoxalase_6"/>
</dbReference>
<name>A0A7W9JFH7_9ACTN</name>
<dbReference type="GO" id="GO:0008124">
    <property type="term" value="F:4-alpha-hydroxytetrahydrobiopterin dehydratase activity"/>
    <property type="evidence" value="ECO:0007669"/>
    <property type="project" value="UniProtKB-EC"/>
</dbReference>
<accession>A0A7W9JFH7</accession>